<reference evidence="1 2" key="1">
    <citation type="submission" date="2019-02" db="EMBL/GenBank/DDBJ databases">
        <title>Sequencing the genomes of 1000 actinobacteria strains.</title>
        <authorList>
            <person name="Klenk H.-P."/>
        </authorList>
    </citation>
    <scope>NUCLEOTIDE SEQUENCE [LARGE SCALE GENOMIC DNA]</scope>
    <source>
        <strain evidence="1 2">DSM 44509</strain>
    </source>
</reference>
<evidence type="ECO:0000313" key="2">
    <source>
        <dbReference type="Proteomes" id="UP000292507"/>
    </source>
</evidence>
<keyword evidence="2" id="KW-1185">Reference proteome</keyword>
<dbReference type="RefSeq" id="WP_130504116.1">
    <property type="nucleotide sequence ID" value="NZ_POQT01000033.1"/>
</dbReference>
<evidence type="ECO:0000313" key="1">
    <source>
        <dbReference type="EMBL" id="RZU30470.1"/>
    </source>
</evidence>
<name>A0A4Q7Y132_9ACTN</name>
<proteinExistence type="predicted"/>
<gene>
    <name evidence="1" type="ORF">BKA19_0086</name>
</gene>
<comment type="caution">
    <text evidence="1">The sequence shown here is derived from an EMBL/GenBank/DDBJ whole genome shotgun (WGS) entry which is preliminary data.</text>
</comment>
<dbReference type="Proteomes" id="UP000292507">
    <property type="component" value="Unassembled WGS sequence"/>
</dbReference>
<dbReference type="EMBL" id="SHKV01000001">
    <property type="protein sequence ID" value="RZU30470.1"/>
    <property type="molecule type" value="Genomic_DNA"/>
</dbReference>
<dbReference type="AlphaFoldDB" id="A0A4Q7Y132"/>
<protein>
    <submittedName>
        <fullName evidence="1">Uncharacterized protein</fullName>
    </submittedName>
</protein>
<sequence>MPTVIERPHHAPVPSLVDGAVVRHLVEDGDQETMCGEPISGAREVRTSWSRTANRCPACEQAQVVS</sequence>
<organism evidence="1 2">
    <name type="scientific">Blastococcus saxobsidens</name>
    <dbReference type="NCBI Taxonomy" id="138336"/>
    <lineage>
        <taxon>Bacteria</taxon>
        <taxon>Bacillati</taxon>
        <taxon>Actinomycetota</taxon>
        <taxon>Actinomycetes</taxon>
        <taxon>Geodermatophilales</taxon>
        <taxon>Geodermatophilaceae</taxon>
        <taxon>Blastococcus</taxon>
    </lineage>
</organism>
<accession>A0A4Q7Y132</accession>